<dbReference type="Gene3D" id="3.10.450.530">
    <property type="entry name" value="Ribonuclease toxin, BrnT, of type II toxin-antitoxin system"/>
    <property type="match status" value="1"/>
</dbReference>
<gene>
    <name evidence="1" type="ORF">MNBD_ALPHA03-1394</name>
</gene>
<evidence type="ECO:0000313" key="1">
    <source>
        <dbReference type="EMBL" id="VAX03099.1"/>
    </source>
</evidence>
<evidence type="ECO:0008006" key="2">
    <source>
        <dbReference type="Google" id="ProtNLM"/>
    </source>
</evidence>
<dbReference type="EMBL" id="UOFW01000038">
    <property type="protein sequence ID" value="VAX03099.1"/>
    <property type="molecule type" value="Genomic_DNA"/>
</dbReference>
<reference evidence="1" key="1">
    <citation type="submission" date="2018-06" db="EMBL/GenBank/DDBJ databases">
        <authorList>
            <person name="Zhirakovskaya E."/>
        </authorList>
    </citation>
    <scope>NUCLEOTIDE SEQUENCE</scope>
</reference>
<sequence>MKITYDPAKREATLISRKLDMARAGEFFDGPTITVEDDRKDYGEKRYISIGFLDKRMVFIAWTPR</sequence>
<organism evidence="1">
    <name type="scientific">hydrothermal vent metagenome</name>
    <dbReference type="NCBI Taxonomy" id="652676"/>
    <lineage>
        <taxon>unclassified sequences</taxon>
        <taxon>metagenomes</taxon>
        <taxon>ecological metagenomes</taxon>
    </lineage>
</organism>
<dbReference type="InterPro" id="IPR007460">
    <property type="entry name" value="BrnT_toxin"/>
</dbReference>
<feature type="non-terminal residue" evidence="1">
    <location>
        <position position="65"/>
    </location>
</feature>
<name>A0A3B1ABH5_9ZZZZ</name>
<proteinExistence type="predicted"/>
<dbReference type="AlphaFoldDB" id="A0A3B1ABH5"/>
<protein>
    <recommendedName>
        <fullName evidence="2">BrnT family toxin</fullName>
    </recommendedName>
</protein>
<dbReference type="InterPro" id="IPR038573">
    <property type="entry name" value="BrnT_sf"/>
</dbReference>
<dbReference type="Pfam" id="PF04365">
    <property type="entry name" value="BrnT_toxin"/>
    <property type="match status" value="1"/>
</dbReference>
<accession>A0A3B1ABH5</accession>